<gene>
    <name evidence="2" type="ORF">QG37_07909</name>
</gene>
<reference evidence="3" key="1">
    <citation type="journal article" date="2015" name="BMC Genomics">
        <title>Draft genome of a commonly misdiagnosed multidrug resistant pathogen Candida auris.</title>
        <authorList>
            <person name="Chatterjee S."/>
            <person name="Alampalli S.V."/>
            <person name="Nageshan R.K."/>
            <person name="Chettiar S.T."/>
            <person name="Joshi S."/>
            <person name="Tatu U.S."/>
        </authorList>
    </citation>
    <scope>NUCLEOTIDE SEQUENCE [LARGE SCALE GENOMIC DNA]</scope>
    <source>
        <strain evidence="3">6684</strain>
    </source>
</reference>
<name>A0A0L0NNS7_CANAR</name>
<organism evidence="2 3">
    <name type="scientific">Candidozyma auris</name>
    <name type="common">Yeast</name>
    <name type="synonym">Candida auris</name>
    <dbReference type="NCBI Taxonomy" id="498019"/>
    <lineage>
        <taxon>Eukaryota</taxon>
        <taxon>Fungi</taxon>
        <taxon>Dikarya</taxon>
        <taxon>Ascomycota</taxon>
        <taxon>Saccharomycotina</taxon>
        <taxon>Pichiomycetes</taxon>
        <taxon>Metschnikowiaceae</taxon>
        <taxon>Candidozyma</taxon>
    </lineage>
</organism>
<evidence type="ECO:0000256" key="1">
    <source>
        <dbReference type="SAM" id="MobiDB-lite"/>
    </source>
</evidence>
<evidence type="ECO:0000313" key="2">
    <source>
        <dbReference type="EMBL" id="KND95807.1"/>
    </source>
</evidence>
<feature type="compositionally biased region" description="Basic and acidic residues" evidence="1">
    <location>
        <begin position="1"/>
        <end position="11"/>
    </location>
</feature>
<protein>
    <submittedName>
        <fullName evidence="2">Uncharacterized protein</fullName>
    </submittedName>
</protein>
<sequence length="40" mass="4697">MGTADWRRYVDGESTAETSRWLQKKKNGQNLKDALKNDER</sequence>
<dbReference type="EMBL" id="LGST01000065">
    <property type="protein sequence ID" value="KND95807.1"/>
    <property type="molecule type" value="Genomic_DNA"/>
</dbReference>
<evidence type="ECO:0000313" key="3">
    <source>
        <dbReference type="Proteomes" id="UP000037122"/>
    </source>
</evidence>
<dbReference type="AlphaFoldDB" id="A0A0L0NNS7"/>
<dbReference type="Proteomes" id="UP000037122">
    <property type="component" value="Unassembled WGS sequence"/>
</dbReference>
<feature type="region of interest" description="Disordered" evidence="1">
    <location>
        <begin position="1"/>
        <end position="40"/>
    </location>
</feature>
<comment type="caution">
    <text evidence="2">The sequence shown here is derived from an EMBL/GenBank/DDBJ whole genome shotgun (WGS) entry which is preliminary data.</text>
</comment>
<proteinExistence type="predicted"/>
<accession>A0A0L0NNS7</accession>